<reference evidence="2 3" key="1">
    <citation type="submission" date="2018-10" db="EMBL/GenBank/DDBJ databases">
        <title>Genomic Encyclopedia of Archaeal and Bacterial Type Strains, Phase II (KMG-II): from individual species to whole genera.</title>
        <authorList>
            <person name="Goeker M."/>
        </authorList>
    </citation>
    <scope>NUCLEOTIDE SEQUENCE [LARGE SCALE GENOMIC DNA]</scope>
    <source>
        <strain evidence="2 3">DSM 19839</strain>
    </source>
</reference>
<name>A0A495P2P6_9FLAO</name>
<proteinExistence type="predicted"/>
<evidence type="ECO:0008006" key="4">
    <source>
        <dbReference type="Google" id="ProtNLM"/>
    </source>
</evidence>
<evidence type="ECO:0000313" key="2">
    <source>
        <dbReference type="EMBL" id="RKS44904.1"/>
    </source>
</evidence>
<feature type="chain" id="PRO_5019745973" description="NIPSNAP protein" evidence="1">
    <location>
        <begin position="25"/>
        <end position="272"/>
    </location>
</feature>
<dbReference type="Proteomes" id="UP000276282">
    <property type="component" value="Unassembled WGS sequence"/>
</dbReference>
<protein>
    <recommendedName>
        <fullName evidence="4">NIPSNAP protein</fullName>
    </recommendedName>
</protein>
<feature type="signal peptide" evidence="1">
    <location>
        <begin position="1"/>
        <end position="24"/>
    </location>
</feature>
<gene>
    <name evidence="2" type="ORF">BC962_2574</name>
</gene>
<keyword evidence="3" id="KW-1185">Reference proteome</keyword>
<organism evidence="2 3">
    <name type="scientific">Gillisia mitskevichiae</name>
    <dbReference type="NCBI Taxonomy" id="270921"/>
    <lineage>
        <taxon>Bacteria</taxon>
        <taxon>Pseudomonadati</taxon>
        <taxon>Bacteroidota</taxon>
        <taxon>Flavobacteriia</taxon>
        <taxon>Flavobacteriales</taxon>
        <taxon>Flavobacteriaceae</taxon>
        <taxon>Gillisia</taxon>
    </lineage>
</organism>
<dbReference type="OrthoDB" id="1445639at2"/>
<dbReference type="EMBL" id="RBLG01000004">
    <property type="protein sequence ID" value="RKS44904.1"/>
    <property type="molecule type" value="Genomic_DNA"/>
</dbReference>
<evidence type="ECO:0000313" key="3">
    <source>
        <dbReference type="Proteomes" id="UP000276282"/>
    </source>
</evidence>
<keyword evidence="1" id="KW-0732">Signal</keyword>
<evidence type="ECO:0000256" key="1">
    <source>
        <dbReference type="SAM" id="SignalP"/>
    </source>
</evidence>
<sequence>MKSLNKFLKSTIVLFLVTVYCGFAQDSTATESEPVYITMTTVHWNPDPNVNFDDWKQTEKEYFDKVTMKNDLILSSGFYTHYFTPDNSELILVNVYKNWEDLEKADVKSAELAKAAWPDDEARSAFFDKQQKYYSPDHSDEIYISLPYTIESTGNSDKPQVVYLRNLEMAMNGEGNPELFKEYFEKVTKKLSALKGYYTHRHLWGSNSRQFSEAYFYNNFADIEKSFDETIALENKAWPDEAKRKEFIKNKNKLFTGSHGDYIYRSVPGLMK</sequence>
<comment type="caution">
    <text evidence="2">The sequence shown here is derived from an EMBL/GenBank/DDBJ whole genome shotgun (WGS) entry which is preliminary data.</text>
</comment>
<dbReference type="RefSeq" id="WP_121346405.1">
    <property type="nucleotide sequence ID" value="NZ_RBLG01000004.1"/>
</dbReference>
<dbReference type="AlphaFoldDB" id="A0A495P2P6"/>
<accession>A0A495P2P6</accession>